<dbReference type="Gene3D" id="1.10.287.1170">
    <property type="entry name" value="glycoside hydrolase family 81 endo-[beta] glucanase"/>
    <property type="match status" value="1"/>
</dbReference>
<comment type="similarity">
    <text evidence="3">Belongs to the glycosyl hydrolase 81 family.</text>
</comment>
<evidence type="ECO:0000313" key="19">
    <source>
        <dbReference type="EMBL" id="RDL39623.1"/>
    </source>
</evidence>
<dbReference type="FunFam" id="2.70.98.30:FF:000006">
    <property type="entry name" value="Endo-1,3-beta-glucanase Engl1"/>
    <property type="match status" value="1"/>
</dbReference>
<dbReference type="FunFam" id="1.20.5.420:FF:000008">
    <property type="entry name" value="Endo-1,3-beta-glucanase Engl1"/>
    <property type="match status" value="1"/>
</dbReference>
<dbReference type="GO" id="GO:0052861">
    <property type="term" value="F:endo-1,3(4)-beta-glucanase activity"/>
    <property type="evidence" value="ECO:0007669"/>
    <property type="project" value="InterPro"/>
</dbReference>
<sequence length="822" mass="88004">MQSLIWLVVLRALEVHARPYSEASALKGRGIFIPVTSSVVPSVSVSTSTNGAASAQILPTPSAVRPDTIGVVFTSLKTDGLPTVQPLICTSIATPISRLLVTGPVMPIFNKVQADTASSNIFQPIATDSPPSQIGSRPDHPVARLGIKPQTSPLGTNKFYANFFLGSQSSSSWTHPYSLAWSKGGGTSKSWGMSVAHINDNQKVFGPNATANPPQYFINPIGIQSLVLSALELGNSTQLSTDSLTAFSANVNLIPSSGASPAITFPLVQGMGFVTAIYNGGTPVLQSGILFRSVTKSTTSIKPGITKFTIVLEDGKKWLLYAQGSGLDLTVVNNGLVQATSTFKGTVQIAKDPGEAEGLYDAACGAYPTTTELSGNVDGAKGSYTFSFTKGGLQNTTLLMFALPHHVASFSPATQSSVTKVQLTTTTKGKTTAVIADSWILDENLPIGIGFAPWNPATVKDTAFSGSTAGAIRDVAKVEVAQNMSEQSNLNSMYYSGKALAKFAGIIYTLNDLTGDTGLAQAGLKNLKVAFDVFTTNKQQYPLVHETAWGGVVSTASYVTGDSGVDFGNTYYNDHHFHYGYFIYAAAIIGHLDNTWLTANKAWVNTLVRDIANPTTQDPHFPVYRNFDWYHGHSFAHGLYETADGRDEESSSEDTMSAYALKMWGQVTGDANMEARGNLQLAITARSLQSYFLYESNNTIQPANFIGNKVSGILFENKIDHTTYFGANPEYIQGIHMLPLLPPSALTRTANFVKEEWDVYFSNGRAEKVTGGWKGVLYANLALTDPKGSWNFFSQGNFDGSWLDGGASRTWYMAMAAGLGGL</sequence>
<dbReference type="EMBL" id="NPIC01000002">
    <property type="protein sequence ID" value="RDL39623.1"/>
    <property type="molecule type" value="Genomic_DNA"/>
</dbReference>
<evidence type="ECO:0000256" key="7">
    <source>
        <dbReference type="ARBA" id="ARBA00022729"/>
    </source>
</evidence>
<dbReference type="STRING" id="2656787.A0A370TVR4"/>
<feature type="domain" description="Glycosyl hydrolase family 81 C-terminal" evidence="18">
    <location>
        <begin position="467"/>
        <end position="813"/>
    </location>
</feature>
<proteinExistence type="inferred from homology"/>
<dbReference type="Gene3D" id="1.20.5.420">
    <property type="entry name" value="Immunoglobulin FC, subunit C"/>
    <property type="match status" value="1"/>
</dbReference>
<dbReference type="GO" id="GO:0071555">
    <property type="term" value="P:cell wall organization"/>
    <property type="evidence" value="ECO:0007669"/>
    <property type="project" value="UniProtKB-KW"/>
</dbReference>
<keyword evidence="10" id="KW-0119">Carbohydrate metabolism</keyword>
<dbReference type="GO" id="GO:0000920">
    <property type="term" value="P:septum digestion after cytokinesis"/>
    <property type="evidence" value="ECO:0007669"/>
    <property type="project" value="UniProtKB-ARBA"/>
</dbReference>
<evidence type="ECO:0000259" key="17">
    <source>
        <dbReference type="Pfam" id="PF03639"/>
    </source>
</evidence>
<dbReference type="GO" id="GO:0000272">
    <property type="term" value="P:polysaccharide catabolic process"/>
    <property type="evidence" value="ECO:0007669"/>
    <property type="project" value="UniProtKB-KW"/>
</dbReference>
<dbReference type="PROSITE" id="PS52008">
    <property type="entry name" value="GH81"/>
    <property type="match status" value="1"/>
</dbReference>
<evidence type="ECO:0000256" key="1">
    <source>
        <dbReference type="ARBA" id="ARBA00000382"/>
    </source>
</evidence>
<evidence type="ECO:0000256" key="10">
    <source>
        <dbReference type="ARBA" id="ARBA00023277"/>
    </source>
</evidence>
<name>A0A370TVR4_9HELO</name>
<dbReference type="FunFam" id="1.10.287.1170:FF:000001">
    <property type="entry name" value="Endo-1,3-beta-glucanase Engl1"/>
    <property type="match status" value="1"/>
</dbReference>
<gene>
    <name evidence="19" type="ORF">BP5553_03963</name>
</gene>
<evidence type="ECO:0000256" key="14">
    <source>
        <dbReference type="ARBA" id="ARBA00074614"/>
    </source>
</evidence>
<keyword evidence="8" id="KW-0378">Hydrolase</keyword>
<evidence type="ECO:0000256" key="8">
    <source>
        <dbReference type="ARBA" id="ARBA00022801"/>
    </source>
</evidence>
<dbReference type="PANTHER" id="PTHR31983:SF0">
    <property type="entry name" value="GLUCAN ENDO-1,3-BETA-D-GLUCOSIDASE 2"/>
    <property type="match status" value="1"/>
</dbReference>
<evidence type="ECO:0000256" key="11">
    <source>
        <dbReference type="ARBA" id="ARBA00023295"/>
    </source>
</evidence>
<evidence type="ECO:0000256" key="3">
    <source>
        <dbReference type="ARBA" id="ARBA00010730"/>
    </source>
</evidence>
<keyword evidence="5" id="KW-0134">Cell wall</keyword>
<keyword evidence="20" id="KW-1185">Reference proteome</keyword>
<dbReference type="PANTHER" id="PTHR31983">
    <property type="entry name" value="ENDO-1,3(4)-BETA-GLUCANASE 1"/>
    <property type="match status" value="1"/>
</dbReference>
<dbReference type="Pfam" id="PF03639">
    <property type="entry name" value="Glyco_hydro_81"/>
    <property type="match status" value="1"/>
</dbReference>
<dbReference type="OrthoDB" id="4473401at2759"/>
<keyword evidence="11" id="KW-0326">Glycosidase</keyword>
<evidence type="ECO:0000256" key="4">
    <source>
        <dbReference type="ARBA" id="ARBA00012780"/>
    </source>
</evidence>
<protein>
    <recommendedName>
        <fullName evidence="14">Glucan endo-1,3-beta-D-glucosidase 1</fullName>
        <ecNumber evidence="4">3.2.1.39</ecNumber>
    </recommendedName>
    <alternativeName>
        <fullName evidence="15">Daughter specific expression protein 4</fullName>
    </alternativeName>
</protein>
<keyword evidence="7 16" id="KW-0732">Signal</keyword>
<feature type="chain" id="PRO_5017060254" description="Glucan endo-1,3-beta-D-glucosidase 1" evidence="16">
    <location>
        <begin position="18"/>
        <end position="822"/>
    </location>
</feature>
<evidence type="ECO:0000256" key="9">
    <source>
        <dbReference type="ARBA" id="ARBA00023180"/>
    </source>
</evidence>
<dbReference type="InterPro" id="IPR040720">
    <property type="entry name" value="GH81_C"/>
</dbReference>
<dbReference type="Proteomes" id="UP000254866">
    <property type="component" value="Unassembled WGS sequence"/>
</dbReference>
<evidence type="ECO:0000256" key="5">
    <source>
        <dbReference type="ARBA" id="ARBA00022512"/>
    </source>
</evidence>
<dbReference type="InterPro" id="IPR005200">
    <property type="entry name" value="Endo-beta-glucanase"/>
</dbReference>
<dbReference type="GeneID" id="43596812"/>
<dbReference type="AlphaFoldDB" id="A0A370TVR4"/>
<feature type="domain" description="Glycosyl hydrolase family 81 N-terminal" evidence="17">
    <location>
        <begin position="140"/>
        <end position="456"/>
    </location>
</feature>
<keyword evidence="13" id="KW-0624">Polysaccharide degradation</keyword>
<comment type="catalytic activity">
    <reaction evidence="1">
        <text>Hydrolysis of (1-&gt;3)-beta-D-glucosidic linkages in (1-&gt;3)-beta-D-glucans.</text>
        <dbReference type="EC" id="3.2.1.39"/>
    </reaction>
</comment>
<dbReference type="EC" id="3.2.1.39" evidence="4"/>
<reference evidence="19 20" key="1">
    <citation type="journal article" date="2018" name="IMA Fungus">
        <title>IMA Genome-F 9: Draft genome sequence of Annulohypoxylon stygium, Aspergillus mulundensis, Berkeleyomyces basicola (syn. Thielaviopsis basicola), Ceratocystis smalleyi, two Cercospora beticola strains, Coleophoma cylindrospora, Fusarium fracticaudum, Phialophora cf. hyalina, and Morchella septimelata.</title>
        <authorList>
            <person name="Wingfield B.D."/>
            <person name="Bills G.F."/>
            <person name="Dong Y."/>
            <person name="Huang W."/>
            <person name="Nel W.J."/>
            <person name="Swalarsk-Parry B.S."/>
            <person name="Vaghefi N."/>
            <person name="Wilken P.M."/>
            <person name="An Z."/>
            <person name="de Beer Z.W."/>
            <person name="De Vos L."/>
            <person name="Chen L."/>
            <person name="Duong T.A."/>
            <person name="Gao Y."/>
            <person name="Hammerbacher A."/>
            <person name="Kikkert J.R."/>
            <person name="Li Y."/>
            <person name="Li H."/>
            <person name="Li K."/>
            <person name="Li Q."/>
            <person name="Liu X."/>
            <person name="Ma X."/>
            <person name="Naidoo K."/>
            <person name="Pethybridge S.J."/>
            <person name="Sun J."/>
            <person name="Steenkamp E.T."/>
            <person name="van der Nest M.A."/>
            <person name="van Wyk S."/>
            <person name="Wingfield M.J."/>
            <person name="Xiong C."/>
            <person name="Yue Q."/>
            <person name="Zhang X."/>
        </authorList>
    </citation>
    <scope>NUCLEOTIDE SEQUENCE [LARGE SCALE GENOMIC DNA]</scope>
    <source>
        <strain evidence="19 20">BP 5553</strain>
    </source>
</reference>
<accession>A0A370TVR4</accession>
<evidence type="ECO:0000313" key="20">
    <source>
        <dbReference type="Proteomes" id="UP000254866"/>
    </source>
</evidence>
<keyword evidence="9" id="KW-0325">Glycoprotein</keyword>
<evidence type="ECO:0000256" key="15">
    <source>
        <dbReference type="ARBA" id="ARBA00075210"/>
    </source>
</evidence>
<dbReference type="Pfam" id="PF17652">
    <property type="entry name" value="Glyco_hydro81C"/>
    <property type="match status" value="1"/>
</dbReference>
<evidence type="ECO:0000256" key="13">
    <source>
        <dbReference type="ARBA" id="ARBA00023326"/>
    </source>
</evidence>
<evidence type="ECO:0000256" key="16">
    <source>
        <dbReference type="SAM" id="SignalP"/>
    </source>
</evidence>
<evidence type="ECO:0000256" key="12">
    <source>
        <dbReference type="ARBA" id="ARBA00023316"/>
    </source>
</evidence>
<keyword evidence="6" id="KW-0964">Secreted</keyword>
<organism evidence="19 20">
    <name type="scientific">Venustampulla echinocandica</name>
    <dbReference type="NCBI Taxonomy" id="2656787"/>
    <lineage>
        <taxon>Eukaryota</taxon>
        <taxon>Fungi</taxon>
        <taxon>Dikarya</taxon>
        <taxon>Ascomycota</taxon>
        <taxon>Pezizomycotina</taxon>
        <taxon>Leotiomycetes</taxon>
        <taxon>Helotiales</taxon>
        <taxon>Pleuroascaceae</taxon>
        <taxon>Venustampulla</taxon>
    </lineage>
</organism>
<evidence type="ECO:0000256" key="6">
    <source>
        <dbReference type="ARBA" id="ARBA00022525"/>
    </source>
</evidence>
<dbReference type="Gene3D" id="2.70.98.30">
    <property type="entry name" value="Golgi alpha-mannosidase II, domain 4"/>
    <property type="match status" value="1"/>
</dbReference>
<dbReference type="GO" id="GO:0009986">
    <property type="term" value="C:cell surface"/>
    <property type="evidence" value="ECO:0007669"/>
    <property type="project" value="TreeGrafter"/>
</dbReference>
<keyword evidence="12" id="KW-0961">Cell wall biogenesis/degradation</keyword>
<dbReference type="RefSeq" id="XP_031872279.1">
    <property type="nucleotide sequence ID" value="XM_032012586.1"/>
</dbReference>
<dbReference type="GO" id="GO:0042973">
    <property type="term" value="F:glucan endo-1,3-beta-D-glucosidase activity"/>
    <property type="evidence" value="ECO:0007669"/>
    <property type="project" value="UniProtKB-EC"/>
</dbReference>
<feature type="signal peptide" evidence="16">
    <location>
        <begin position="1"/>
        <end position="17"/>
    </location>
</feature>
<comment type="subcellular location">
    <subcellularLocation>
        <location evidence="2">Secreted</location>
        <location evidence="2">Cell wall</location>
    </subcellularLocation>
</comment>
<dbReference type="InterPro" id="IPR040451">
    <property type="entry name" value="GH81_N"/>
</dbReference>
<evidence type="ECO:0000259" key="18">
    <source>
        <dbReference type="Pfam" id="PF17652"/>
    </source>
</evidence>
<comment type="caution">
    <text evidence="19">The sequence shown here is derived from an EMBL/GenBank/DDBJ whole genome shotgun (WGS) entry which is preliminary data.</text>
</comment>
<evidence type="ECO:0000256" key="2">
    <source>
        <dbReference type="ARBA" id="ARBA00004191"/>
    </source>
</evidence>